<dbReference type="InterPro" id="IPR050345">
    <property type="entry name" value="Aliph_Amidase/BUP"/>
</dbReference>
<evidence type="ECO:0000259" key="2">
    <source>
        <dbReference type="PROSITE" id="PS50263"/>
    </source>
</evidence>
<keyword evidence="1 3" id="KW-0378">Hydrolase</keyword>
<gene>
    <name evidence="3" type="ORF">IFK94_07935</name>
</gene>
<protein>
    <submittedName>
        <fullName evidence="3">Carbon-nitrogen hydrolase</fullName>
    </submittedName>
</protein>
<comment type="caution">
    <text evidence="3">The sequence shown here is derived from an EMBL/GenBank/DDBJ whole genome shotgun (WGS) entry which is preliminary data.</text>
</comment>
<name>A0A8J7CEC4_9BACT</name>
<dbReference type="PANTHER" id="PTHR43674:SF2">
    <property type="entry name" value="BETA-UREIDOPROPIONASE"/>
    <property type="match status" value="1"/>
</dbReference>
<evidence type="ECO:0000313" key="3">
    <source>
        <dbReference type="EMBL" id="MBD3868039.1"/>
    </source>
</evidence>
<dbReference type="PROSITE" id="PS50263">
    <property type="entry name" value="CN_HYDROLASE"/>
    <property type="match status" value="1"/>
</dbReference>
<evidence type="ECO:0000313" key="4">
    <source>
        <dbReference type="Proteomes" id="UP000648239"/>
    </source>
</evidence>
<organism evidence="3 4">
    <name type="scientific">Candidatus Polarisedimenticola svalbardensis</name>
    <dbReference type="NCBI Taxonomy" id="2886004"/>
    <lineage>
        <taxon>Bacteria</taxon>
        <taxon>Pseudomonadati</taxon>
        <taxon>Acidobacteriota</taxon>
        <taxon>Candidatus Polarisedimenticolia</taxon>
        <taxon>Candidatus Polarisedimenticolales</taxon>
        <taxon>Candidatus Polarisedimenticolaceae</taxon>
        <taxon>Candidatus Polarisedimenticola</taxon>
    </lineage>
</organism>
<dbReference type="GO" id="GO:0033388">
    <property type="term" value="P:putrescine biosynthetic process from arginine"/>
    <property type="evidence" value="ECO:0007669"/>
    <property type="project" value="TreeGrafter"/>
</dbReference>
<dbReference type="EMBL" id="JACXWD010000021">
    <property type="protein sequence ID" value="MBD3868039.1"/>
    <property type="molecule type" value="Genomic_DNA"/>
</dbReference>
<dbReference type="InterPro" id="IPR036526">
    <property type="entry name" value="C-N_Hydrolase_sf"/>
</dbReference>
<evidence type="ECO:0000256" key="1">
    <source>
        <dbReference type="ARBA" id="ARBA00022801"/>
    </source>
</evidence>
<dbReference type="PANTHER" id="PTHR43674">
    <property type="entry name" value="NITRILASE C965.09-RELATED"/>
    <property type="match status" value="1"/>
</dbReference>
<dbReference type="Proteomes" id="UP000648239">
    <property type="component" value="Unassembled WGS sequence"/>
</dbReference>
<dbReference type="AlphaFoldDB" id="A0A8J7CEC4"/>
<feature type="domain" description="CN hydrolase" evidence="2">
    <location>
        <begin position="4"/>
        <end position="250"/>
    </location>
</feature>
<reference evidence="3 4" key="1">
    <citation type="submission" date="2020-08" db="EMBL/GenBank/DDBJ databases">
        <title>Acidobacteriota in marine sediments use diverse sulfur dissimilation pathways.</title>
        <authorList>
            <person name="Wasmund K."/>
        </authorList>
    </citation>
    <scope>NUCLEOTIDE SEQUENCE [LARGE SCALE GENOMIC DNA]</scope>
    <source>
        <strain evidence="3">MAG AM4</strain>
    </source>
</reference>
<accession>A0A8J7CEC4</accession>
<dbReference type="Gene3D" id="3.60.110.10">
    <property type="entry name" value="Carbon-nitrogen hydrolase"/>
    <property type="match status" value="1"/>
</dbReference>
<dbReference type="Pfam" id="PF00795">
    <property type="entry name" value="CN_hydrolase"/>
    <property type="match status" value="1"/>
</dbReference>
<sequence>MQTVRVALAQIAPKLGDLQANIGMHLDLLRRGREEGAGLVVFPELSLTGYLLKDQTPDVARTLDSPELKPLLESSRHIDALVGLVEEGEGHRFYNSAVYLSGGKVVHVHRKIHLPTYGMFDEGRDFAAGDQLRTAGLPFGRIGTLICEDVWHSPNAWLLAQDGAEILFVLGSGPTRGARPETGVTSVPVWHDLLRTTAQFQTAQVVYVNRVGYEDGLNFGGGSIAIDPFGREIGSIPALLEGWLIVELEGEVLRRARTAYPLLRDARLELVYREMGRIRTERFGLPEPDQDL</sequence>
<dbReference type="SUPFAM" id="SSF56317">
    <property type="entry name" value="Carbon-nitrogen hydrolase"/>
    <property type="match status" value="1"/>
</dbReference>
<dbReference type="InterPro" id="IPR003010">
    <property type="entry name" value="C-N_Hydrolase"/>
</dbReference>
<proteinExistence type="predicted"/>
<dbReference type="GO" id="GO:0050126">
    <property type="term" value="F:N-carbamoylputrescine amidase activity"/>
    <property type="evidence" value="ECO:0007669"/>
    <property type="project" value="TreeGrafter"/>
</dbReference>